<feature type="compositionally biased region" description="Polar residues" evidence="1">
    <location>
        <begin position="527"/>
        <end position="545"/>
    </location>
</feature>
<protein>
    <submittedName>
        <fullName evidence="3">Uncharacterized protein</fullName>
    </submittedName>
</protein>
<evidence type="ECO:0000313" key="4">
    <source>
        <dbReference type="Proteomes" id="UP000050424"/>
    </source>
</evidence>
<feature type="region of interest" description="Disordered" evidence="1">
    <location>
        <begin position="498"/>
        <end position="576"/>
    </location>
</feature>
<dbReference type="AlphaFoldDB" id="A0A0P7BIX1"/>
<feature type="compositionally biased region" description="Basic and acidic residues" evidence="1">
    <location>
        <begin position="273"/>
        <end position="285"/>
    </location>
</feature>
<accession>A0A0P7BIX1</accession>
<organism evidence="3 4">
    <name type="scientific">Neonectria ditissima</name>
    <dbReference type="NCBI Taxonomy" id="78410"/>
    <lineage>
        <taxon>Eukaryota</taxon>
        <taxon>Fungi</taxon>
        <taxon>Dikarya</taxon>
        <taxon>Ascomycota</taxon>
        <taxon>Pezizomycotina</taxon>
        <taxon>Sordariomycetes</taxon>
        <taxon>Hypocreomycetidae</taxon>
        <taxon>Hypocreales</taxon>
        <taxon>Nectriaceae</taxon>
        <taxon>Neonectria</taxon>
    </lineage>
</organism>
<keyword evidence="4" id="KW-1185">Reference proteome</keyword>
<comment type="caution">
    <text evidence="3">The sequence shown here is derived from an EMBL/GenBank/DDBJ whole genome shotgun (WGS) entry which is preliminary data.</text>
</comment>
<feature type="chain" id="PRO_5006135870" evidence="2">
    <location>
        <begin position="23"/>
        <end position="782"/>
    </location>
</feature>
<name>A0A0P7BIX1_9HYPO</name>
<feature type="compositionally biased region" description="Basic and acidic residues" evidence="1">
    <location>
        <begin position="748"/>
        <end position="768"/>
    </location>
</feature>
<evidence type="ECO:0000256" key="1">
    <source>
        <dbReference type="SAM" id="MobiDB-lite"/>
    </source>
</evidence>
<sequence length="782" mass="88725">MFRLMAFFFFLLFLAVSSAVSAETTLRHELIVGQFTPQLVTTSTYPPPEKTPIQIPTKVQALETQNRQADGFMDGFMALRQEEYLVNLKGKDPKYILEGEVEREMHDDMRGYHNMRTLEDLGEVKEYEDEKRKAYTVEEYMEIEEIDDMASYLDRMKTTHVNEKKKGGGVIEKEEEFRKMFKNGIGRQKERYKAQRKAKAAAKKKAQALTRAKELEFQKVWREELRKEMQKEMADWKAKEKAKEAKAKARVKELVDSKADDKSKASDTSKAGDTSKDKGEPKDEANNAVNNEANDEARLKDKATLKDEPKNEVKSKDKADPKDKNELKNKDAAKDEARPEDKAIPKDAAKTESQGKAKPKDRDAAKDKPKDANPKDKTKAKDEVKDKDDAKDKPKDDTDPKDKAKPKNDVKDKVDAKDKDDNKHAKRDSNTDMEGVLRKYMPKNTPNSQVREMMEYMTGIMTQKDKAGKPVELTEEMIETMMTYMTALKDNQIKNAAADAVASEPKDPFKGRKTKNTGEEMAVERSTAVNETSSVAAPKNRNASTVAAPENRNASAAAATPENRNASASAAPENRKTLSAAEEFQMANANITAEWFSRPLNVTEYHQRNWMWLRCRTIASLQFDVGGNWVNDYGRRFLKALRDTRGPLNTRCLPVNWQFDYVNGQGWGDAYIGFDWWFPACDQTNVIKAALAAARLGRSQTRRELYLYNCPGFDQYPWSFREARKGANMAPDGASIRVEPAGIAQEKWFSKEGQEEQRKQEEEKKKSLGAEAPKVAVIPSVD</sequence>
<feature type="region of interest" description="Disordered" evidence="1">
    <location>
        <begin position="228"/>
        <end position="450"/>
    </location>
</feature>
<feature type="compositionally biased region" description="Low complexity" evidence="1">
    <location>
        <begin position="547"/>
        <end position="568"/>
    </location>
</feature>
<dbReference type="Proteomes" id="UP000050424">
    <property type="component" value="Unassembled WGS sequence"/>
</dbReference>
<evidence type="ECO:0000313" key="3">
    <source>
        <dbReference type="EMBL" id="KPM40065.1"/>
    </source>
</evidence>
<feature type="signal peptide" evidence="2">
    <location>
        <begin position="1"/>
        <end position="22"/>
    </location>
</feature>
<feature type="compositionally biased region" description="Basic and acidic residues" evidence="1">
    <location>
        <begin position="228"/>
        <end position="267"/>
    </location>
</feature>
<dbReference type="EMBL" id="LKCW01000091">
    <property type="protein sequence ID" value="KPM40065.1"/>
    <property type="molecule type" value="Genomic_DNA"/>
</dbReference>
<keyword evidence="2" id="KW-0732">Signal</keyword>
<reference evidence="3 4" key="1">
    <citation type="submission" date="2015-09" db="EMBL/GenBank/DDBJ databases">
        <title>Draft genome of a European isolate of the apple canker pathogen Neonectria ditissima.</title>
        <authorList>
            <person name="Gomez-Cortecero A."/>
            <person name="Harrison R.J."/>
            <person name="Armitage A.D."/>
        </authorList>
    </citation>
    <scope>NUCLEOTIDE SEQUENCE [LARGE SCALE GENOMIC DNA]</scope>
    <source>
        <strain evidence="3 4">R09/05</strain>
    </source>
</reference>
<gene>
    <name evidence="3" type="ORF">AK830_g6478</name>
</gene>
<evidence type="ECO:0000256" key="2">
    <source>
        <dbReference type="SAM" id="SignalP"/>
    </source>
</evidence>
<feature type="compositionally biased region" description="Basic and acidic residues" evidence="1">
    <location>
        <begin position="295"/>
        <end position="430"/>
    </location>
</feature>
<proteinExistence type="predicted"/>
<feature type="region of interest" description="Disordered" evidence="1">
    <location>
        <begin position="748"/>
        <end position="782"/>
    </location>
</feature>
<dbReference type="STRING" id="78410.A0A0P7BIX1"/>
<dbReference type="OrthoDB" id="5104016at2759"/>